<evidence type="ECO:0000313" key="2">
    <source>
        <dbReference type="Proteomes" id="UP000315295"/>
    </source>
</evidence>
<proteinExistence type="predicted"/>
<accession>A0A540MEK6</accession>
<protein>
    <submittedName>
        <fullName evidence="1">Uncharacterized protein</fullName>
    </submittedName>
</protein>
<organism evidence="1 2">
    <name type="scientific">Malus baccata</name>
    <name type="common">Siberian crab apple</name>
    <name type="synonym">Pyrus baccata</name>
    <dbReference type="NCBI Taxonomy" id="106549"/>
    <lineage>
        <taxon>Eukaryota</taxon>
        <taxon>Viridiplantae</taxon>
        <taxon>Streptophyta</taxon>
        <taxon>Embryophyta</taxon>
        <taxon>Tracheophyta</taxon>
        <taxon>Spermatophyta</taxon>
        <taxon>Magnoliopsida</taxon>
        <taxon>eudicotyledons</taxon>
        <taxon>Gunneridae</taxon>
        <taxon>Pentapetalae</taxon>
        <taxon>rosids</taxon>
        <taxon>fabids</taxon>
        <taxon>Rosales</taxon>
        <taxon>Rosaceae</taxon>
        <taxon>Amygdaloideae</taxon>
        <taxon>Maleae</taxon>
        <taxon>Malus</taxon>
    </lineage>
</organism>
<comment type="caution">
    <text evidence="1">The sequence shown here is derived from an EMBL/GenBank/DDBJ whole genome shotgun (WGS) entry which is preliminary data.</text>
</comment>
<gene>
    <name evidence="1" type="ORF">C1H46_017324</name>
</gene>
<dbReference type="EMBL" id="VIEB01000280">
    <property type="protein sequence ID" value="TQD97012.1"/>
    <property type="molecule type" value="Genomic_DNA"/>
</dbReference>
<reference evidence="1 2" key="1">
    <citation type="journal article" date="2019" name="G3 (Bethesda)">
        <title>Sequencing of a Wild Apple (Malus baccata) Genome Unravels the Differences Between Cultivated and Wild Apple Species Regarding Disease Resistance and Cold Tolerance.</title>
        <authorList>
            <person name="Chen X."/>
        </authorList>
    </citation>
    <scope>NUCLEOTIDE SEQUENCE [LARGE SCALE GENOMIC DNA]</scope>
    <source>
        <strain evidence="2">cv. Shandingzi</strain>
        <tissue evidence="1">Leaves</tissue>
    </source>
</reference>
<name>A0A540MEK6_MALBA</name>
<dbReference type="STRING" id="106549.A0A540MEK6"/>
<evidence type="ECO:0000313" key="1">
    <source>
        <dbReference type="EMBL" id="TQD97012.1"/>
    </source>
</evidence>
<sequence>MVKEREANVRRVIERKSLLPRMIYLSMQNASTSLKENLEANGTTSDSKVPSELKSLLERYAKMLGFTLNDAIEVVLGVSSGLKSFEVFGADLIDWINFSVFLNAWNLSSHEIGQANGDAGLSRAWHCVDLLLEKYVSEKVSSMETLISSPWVDVPVLVQLVTEPLAWHALVIQSCTRSSHPSGKKKKKTGVLDHSSLSHMRDSVQSLCNTLEKVMKWLREQINRPEDESLDTLLSSLQNTGQNEGPGQVFHILETYISSVDDTEVGDRISRALKSWSPPDVARKLITGKCTVLSEFLRICGSKLKLLQTLKQQIAQV</sequence>
<dbReference type="Proteomes" id="UP000315295">
    <property type="component" value="Unassembled WGS sequence"/>
</dbReference>
<dbReference type="AlphaFoldDB" id="A0A540MEK6"/>
<keyword evidence="2" id="KW-1185">Reference proteome</keyword>